<organism evidence="3 4">
    <name type="scientific">Fusicatenibacter faecihominis</name>
    <dbReference type="NCBI Taxonomy" id="2881276"/>
    <lineage>
        <taxon>Bacteria</taxon>
        <taxon>Bacillati</taxon>
        <taxon>Bacillota</taxon>
        <taxon>Clostridia</taxon>
        <taxon>Lachnospirales</taxon>
        <taxon>Lachnospiraceae</taxon>
        <taxon>Fusicatenibacter</taxon>
    </lineage>
</organism>
<dbReference type="SUPFAM" id="SSF82549">
    <property type="entry name" value="DAK1/DegV-like"/>
    <property type="match status" value="1"/>
</dbReference>
<comment type="caution">
    <text evidence="3">The sequence shown here is derived from an EMBL/GenBank/DDBJ whole genome shotgun (WGS) entry which is preliminary data.</text>
</comment>
<dbReference type="Gene3D" id="3.40.50.10440">
    <property type="entry name" value="Dihydroxyacetone kinase, domain 1"/>
    <property type="match status" value="1"/>
</dbReference>
<name>A0AAE3DU34_9FIRM</name>
<protein>
    <submittedName>
        <fullName evidence="3">DegV family protein</fullName>
    </submittedName>
</protein>
<evidence type="ECO:0000313" key="3">
    <source>
        <dbReference type="EMBL" id="MCC2190400.1"/>
    </source>
</evidence>
<dbReference type="AlphaFoldDB" id="A0AAE3DU34"/>
<dbReference type="Gene3D" id="3.30.1180.10">
    <property type="match status" value="1"/>
</dbReference>
<dbReference type="EMBL" id="JAJEPR010000019">
    <property type="protein sequence ID" value="MCC2190400.1"/>
    <property type="molecule type" value="Genomic_DNA"/>
</dbReference>
<keyword evidence="2" id="KW-0446">Lipid-binding</keyword>
<dbReference type="PANTHER" id="PTHR33434:SF3">
    <property type="entry name" value="DEGV DOMAIN-CONTAINING PROTEIN YITS"/>
    <property type="match status" value="1"/>
</dbReference>
<dbReference type="RefSeq" id="WP_227615499.1">
    <property type="nucleotide sequence ID" value="NZ_JAJEPR010000019.1"/>
</dbReference>
<evidence type="ECO:0000256" key="1">
    <source>
        <dbReference type="ARBA" id="ARBA00003238"/>
    </source>
</evidence>
<accession>A0AAE3DU34</accession>
<reference evidence="3 4" key="1">
    <citation type="submission" date="2021-10" db="EMBL/GenBank/DDBJ databases">
        <title>Anaerobic single-cell dispensing facilitates the cultivation of human gut bacteria.</title>
        <authorList>
            <person name="Afrizal A."/>
        </authorList>
    </citation>
    <scope>NUCLEOTIDE SEQUENCE [LARGE SCALE GENOMIC DNA]</scope>
    <source>
        <strain evidence="3 4">CLA-AA-H277</strain>
    </source>
</reference>
<dbReference type="Proteomes" id="UP001197875">
    <property type="component" value="Unassembled WGS sequence"/>
</dbReference>
<evidence type="ECO:0000313" key="4">
    <source>
        <dbReference type="Proteomes" id="UP001197875"/>
    </source>
</evidence>
<comment type="function">
    <text evidence="1">May bind long-chain fatty acids, such as palmitate, and may play a role in lipid transport or fatty acid metabolism.</text>
</comment>
<dbReference type="NCBIfam" id="TIGR00762">
    <property type="entry name" value="DegV"/>
    <property type="match status" value="1"/>
</dbReference>
<proteinExistence type="predicted"/>
<dbReference type="PROSITE" id="PS51482">
    <property type="entry name" value="DEGV"/>
    <property type="match status" value="1"/>
</dbReference>
<dbReference type="InterPro" id="IPR043168">
    <property type="entry name" value="DegV_C"/>
</dbReference>
<evidence type="ECO:0000256" key="2">
    <source>
        <dbReference type="ARBA" id="ARBA00023121"/>
    </source>
</evidence>
<dbReference type="GO" id="GO:0008289">
    <property type="term" value="F:lipid binding"/>
    <property type="evidence" value="ECO:0007669"/>
    <property type="project" value="UniProtKB-KW"/>
</dbReference>
<dbReference type="InterPro" id="IPR050270">
    <property type="entry name" value="DegV_domain_contain"/>
</dbReference>
<dbReference type="Pfam" id="PF02645">
    <property type="entry name" value="DegV"/>
    <property type="match status" value="1"/>
</dbReference>
<dbReference type="PANTHER" id="PTHR33434">
    <property type="entry name" value="DEGV DOMAIN-CONTAINING PROTEIN DR_1986-RELATED"/>
    <property type="match status" value="1"/>
</dbReference>
<sequence length="289" mass="31953">MSYQLYTDATADFCPEMAAPYAEIKVIPMELTVGEEPHTYGPGGDLTVKDFYEALRGGKFASTSQINPVVYEEAFRKTLEEGKDILYLCFSSGLSSTYQSVQIAVKDLEEEFPERKIVCIDTLCASVGEGFLVREAARLQSEGLSMEELADWVMAHRLDICHWFTVDMFDHLRHGGRVSAAAAAIGTVLQIKPMLHVSNDGKLEVVEKPRGQKKAMAMQLDYMKKGWNPGISPLVLIGHGDCPEKAELLKSMVQKEFPNAEIFTTPIGPIIGSHTGPGMLALIYWGTNR</sequence>
<dbReference type="InterPro" id="IPR003797">
    <property type="entry name" value="DegV"/>
</dbReference>
<gene>
    <name evidence="3" type="ORF">LKD71_11375</name>
</gene>
<keyword evidence="4" id="KW-1185">Reference proteome</keyword>
<dbReference type="Gene3D" id="2.20.28.50">
    <property type="entry name" value="degv family protein"/>
    <property type="match status" value="1"/>
</dbReference>